<dbReference type="EMBL" id="DSUJ01000008">
    <property type="protein sequence ID" value="HFI91829.1"/>
    <property type="molecule type" value="Genomic_DNA"/>
</dbReference>
<proteinExistence type="predicted"/>
<comment type="caution">
    <text evidence="2">The sequence shown here is derived from an EMBL/GenBank/DDBJ whole genome shotgun (WGS) entry which is preliminary data.</text>
</comment>
<keyword evidence="2" id="KW-0560">Oxidoreductase</keyword>
<dbReference type="GO" id="GO:0005506">
    <property type="term" value="F:iron ion binding"/>
    <property type="evidence" value="ECO:0007669"/>
    <property type="project" value="UniProtKB-ARBA"/>
</dbReference>
<dbReference type="InterPro" id="IPR008775">
    <property type="entry name" value="Phytyl_CoA_dOase-like"/>
</dbReference>
<dbReference type="Pfam" id="PF05721">
    <property type="entry name" value="PhyH"/>
    <property type="match status" value="1"/>
</dbReference>
<dbReference type="Gene3D" id="2.60.120.620">
    <property type="entry name" value="q2cbj1_9rhob like domain"/>
    <property type="match status" value="1"/>
</dbReference>
<sequence>MVKIDGLTESSAMKILHSEISDSLKKFLNQPLRVTEEQINFYHSNGFIKFEKVVEEEFLPELKQIIESAVLVRKGKDERELKEKSQYEQSFLQCGYLCWDFPAVKEIVFAKRFAGIVRDLMKAEHIRLWHDQALFKEPGGRVTDAHQDCSYWPIHEPQFTATMWLALVDVPVEKGCLYFYPKTNDPNLREYVDIFKNPHQPDFLKDEEKVFVPLEAGDATFHSGLTFHGAGQNKTNKMREAMTVIYIKDGVTFDSSDERNKTHTSCIGLSEGEIINTKYTPILI</sequence>
<protein>
    <submittedName>
        <fullName evidence="2">Phytanoyl-CoA dioxygenase family protein</fullName>
    </submittedName>
</protein>
<accession>A0A7V2ZKV2</accession>
<dbReference type="AlphaFoldDB" id="A0A7V2ZKV2"/>
<dbReference type="SUPFAM" id="SSF51197">
    <property type="entry name" value="Clavaminate synthase-like"/>
    <property type="match status" value="1"/>
</dbReference>
<reference evidence="2" key="1">
    <citation type="journal article" date="2020" name="mSystems">
        <title>Genome- and Community-Level Interaction Insights into Carbon Utilization and Element Cycling Functions of Hydrothermarchaeota in Hydrothermal Sediment.</title>
        <authorList>
            <person name="Zhou Z."/>
            <person name="Liu Y."/>
            <person name="Xu W."/>
            <person name="Pan J."/>
            <person name="Luo Z.H."/>
            <person name="Li M."/>
        </authorList>
    </citation>
    <scope>NUCLEOTIDE SEQUENCE [LARGE SCALE GENOMIC DNA]</scope>
    <source>
        <strain evidence="2">SpSt-479</strain>
    </source>
</reference>
<dbReference type="GO" id="GO:0016706">
    <property type="term" value="F:2-oxoglutarate-dependent dioxygenase activity"/>
    <property type="evidence" value="ECO:0007669"/>
    <property type="project" value="UniProtKB-ARBA"/>
</dbReference>
<dbReference type="PANTHER" id="PTHR20883">
    <property type="entry name" value="PHYTANOYL-COA DIOXYGENASE DOMAIN CONTAINING 1"/>
    <property type="match status" value="1"/>
</dbReference>
<organism evidence="2">
    <name type="scientific">Ignavibacterium album</name>
    <dbReference type="NCBI Taxonomy" id="591197"/>
    <lineage>
        <taxon>Bacteria</taxon>
        <taxon>Pseudomonadati</taxon>
        <taxon>Ignavibacteriota</taxon>
        <taxon>Ignavibacteria</taxon>
        <taxon>Ignavibacteriales</taxon>
        <taxon>Ignavibacteriaceae</taxon>
        <taxon>Ignavibacterium</taxon>
    </lineage>
</organism>
<keyword evidence="2" id="KW-0223">Dioxygenase</keyword>
<name>A0A7V2ZKV2_9BACT</name>
<evidence type="ECO:0000313" key="2">
    <source>
        <dbReference type="EMBL" id="HFI91829.1"/>
    </source>
</evidence>
<dbReference type="PANTHER" id="PTHR20883:SF48">
    <property type="entry name" value="ECTOINE DIOXYGENASE"/>
    <property type="match status" value="1"/>
</dbReference>
<evidence type="ECO:0000256" key="1">
    <source>
        <dbReference type="ARBA" id="ARBA00001954"/>
    </source>
</evidence>
<gene>
    <name evidence="2" type="ORF">ENS31_09930</name>
</gene>
<comment type="cofactor">
    <cofactor evidence="1">
        <name>Fe(2+)</name>
        <dbReference type="ChEBI" id="CHEBI:29033"/>
    </cofactor>
</comment>